<dbReference type="EMBL" id="NNSR01000026">
    <property type="protein sequence ID" value="PKD32445.1"/>
    <property type="molecule type" value="Genomic_DNA"/>
</dbReference>
<feature type="transmembrane region" description="Helical" evidence="1">
    <location>
        <begin position="47"/>
        <end position="67"/>
    </location>
</feature>
<dbReference type="Proteomes" id="UP000233425">
    <property type="component" value="Unassembled WGS sequence"/>
</dbReference>
<reference evidence="2" key="1">
    <citation type="journal article" date="2018" name="Environ. Microbiol.">
        <title>Sporulation capability and amylosome conservation among diverse human colonic and rumen isolates of the keystone starch-degrader Ruminococcus bromii.</title>
        <authorList>
            <person name="Mukhopadhya I."/>
            <person name="Morais S."/>
            <person name="Laverde-Gomez J."/>
            <person name="Sheridan P.O."/>
            <person name="Walker A.W."/>
            <person name="Kelly W."/>
            <person name="Klieve A.V."/>
            <person name="Ouwerkerk D."/>
            <person name="Duncan S.H."/>
            <person name="Louis P."/>
            <person name="Koropatkin N."/>
            <person name="Cockburn D."/>
            <person name="Kibler R."/>
            <person name="Cooper P.J."/>
            <person name="Sandoval C."/>
            <person name="Crost E."/>
            <person name="Juge N."/>
            <person name="Bayer E.A."/>
            <person name="Flint H.J."/>
        </authorList>
    </citation>
    <scope>NUCLEOTIDE SEQUENCE [LARGE SCALE GENOMIC DNA]</scope>
    <source>
        <strain evidence="2">ATCC 27255</strain>
    </source>
</reference>
<gene>
    <name evidence="2" type="ORF">RBATCC27255_00394</name>
</gene>
<organism evidence="2 3">
    <name type="scientific">Ruminococcus bromii</name>
    <dbReference type="NCBI Taxonomy" id="40518"/>
    <lineage>
        <taxon>Bacteria</taxon>
        <taxon>Bacillati</taxon>
        <taxon>Bacillota</taxon>
        <taxon>Clostridia</taxon>
        <taxon>Eubacteriales</taxon>
        <taxon>Oscillospiraceae</taxon>
        <taxon>Ruminococcus</taxon>
    </lineage>
</organism>
<sequence>MNKKKYAVLTMIVVGIFDLIMLIITLVNRNSGKISENTVTLDSSLKIIVLALLVVFTPIYFVIKHIFENKEKFLYFNNIGEETFYSQNNKFVRNHYVYGTLLDLANSKFVLVLDENSKIISPAVYTKRKDKISIINRDTEYILFEHIEFSDDAEYDYAFIRTCTLKNKKTGEQVLLVAVPNRETDILAYSDSAHKADKTVTFGKFRIFCFIETDNSTYTDLLVDYEKIHLEKSKRKGMYFIGLDEVTKEK</sequence>
<name>A0A2N0UZS8_9FIRM</name>
<accession>A0A2N0UZS8</accession>
<proteinExistence type="predicted"/>
<keyword evidence="1" id="KW-0472">Membrane</keyword>
<evidence type="ECO:0000313" key="3">
    <source>
        <dbReference type="Proteomes" id="UP000233425"/>
    </source>
</evidence>
<dbReference type="RefSeq" id="WP_101028503.1">
    <property type="nucleotide sequence ID" value="NZ_CABMMZ010000026.1"/>
</dbReference>
<keyword evidence="1" id="KW-1133">Transmembrane helix</keyword>
<feature type="transmembrane region" description="Helical" evidence="1">
    <location>
        <begin position="7"/>
        <end position="27"/>
    </location>
</feature>
<dbReference type="AlphaFoldDB" id="A0A2N0UZS8"/>
<keyword evidence="3" id="KW-1185">Reference proteome</keyword>
<comment type="caution">
    <text evidence="2">The sequence shown here is derived from an EMBL/GenBank/DDBJ whole genome shotgun (WGS) entry which is preliminary data.</text>
</comment>
<evidence type="ECO:0000313" key="2">
    <source>
        <dbReference type="EMBL" id="PKD32445.1"/>
    </source>
</evidence>
<evidence type="ECO:0000256" key="1">
    <source>
        <dbReference type="SAM" id="Phobius"/>
    </source>
</evidence>
<keyword evidence="1" id="KW-0812">Transmembrane</keyword>
<protein>
    <submittedName>
        <fullName evidence="2">Uncharacterized protein</fullName>
    </submittedName>
</protein>